<comment type="caution">
    <text evidence="1">The sequence shown here is derived from an EMBL/GenBank/DDBJ whole genome shotgun (WGS) entry which is preliminary data.</text>
</comment>
<protein>
    <submittedName>
        <fullName evidence="1">Alpha/beta hydrolase</fullName>
    </submittedName>
</protein>
<dbReference type="InterPro" id="IPR050583">
    <property type="entry name" value="Mycobacterial_A85_antigen"/>
</dbReference>
<dbReference type="EMBL" id="JADKGY010000035">
    <property type="protein sequence ID" value="MBK9985381.1"/>
    <property type="molecule type" value="Genomic_DNA"/>
</dbReference>
<accession>A0A9D7SZV1</accession>
<dbReference type="PANTHER" id="PTHR48098">
    <property type="entry name" value="ENTEROCHELIN ESTERASE-RELATED"/>
    <property type="match status" value="1"/>
</dbReference>
<dbReference type="SUPFAM" id="SSF53474">
    <property type="entry name" value="alpha/beta-Hydrolases"/>
    <property type="match status" value="1"/>
</dbReference>
<sequence>MRPLSQITQAMPHYPIIELIDKDFEIPQLSKKRRIWALLPHDYYDSKKEYPVLYLQDAQNLFDEDAPFGSWSVDRHLMELSKGGHGDLIVIAIDHGGSERIQEYSPYYHRKFGEGMGKDYANFITETLKPFIDSHYRTKPHRIYNGIGGSSMGGLISAYIGIVHPKFFSKLMIFSPSFWYSDEIYFDAFKYNYTLPMRMFIYAGEKETKFMSQHINQFAEAVSHGFFSSKLTTFNIVIDPNGQHQEKYWGDIFPAAVKWLFFSDKED</sequence>
<name>A0A9D7SZV1_9BACT</name>
<evidence type="ECO:0000313" key="1">
    <source>
        <dbReference type="EMBL" id="MBK9985381.1"/>
    </source>
</evidence>
<dbReference type="InterPro" id="IPR000801">
    <property type="entry name" value="Esterase-like"/>
</dbReference>
<reference evidence="1 2" key="1">
    <citation type="submission" date="2020-10" db="EMBL/GenBank/DDBJ databases">
        <title>Connecting structure to function with the recovery of over 1000 high-quality activated sludge metagenome-assembled genomes encoding full-length rRNA genes using long-read sequencing.</title>
        <authorList>
            <person name="Singleton C.M."/>
            <person name="Petriglieri F."/>
            <person name="Kristensen J.M."/>
            <person name="Kirkegaard R.H."/>
            <person name="Michaelsen T.Y."/>
            <person name="Andersen M.H."/>
            <person name="Karst S.M."/>
            <person name="Dueholm M.S."/>
            <person name="Nielsen P.H."/>
            <person name="Albertsen M."/>
        </authorList>
    </citation>
    <scope>NUCLEOTIDE SEQUENCE [LARGE SCALE GENOMIC DNA]</scope>
    <source>
        <strain evidence="1">Ribe_18-Q3-R11-54_MAXAC.273</strain>
    </source>
</reference>
<gene>
    <name evidence="1" type="ORF">IPP15_24080</name>
</gene>
<dbReference type="Proteomes" id="UP000808337">
    <property type="component" value="Unassembled WGS sequence"/>
</dbReference>
<dbReference type="Pfam" id="PF00756">
    <property type="entry name" value="Esterase"/>
    <property type="match status" value="1"/>
</dbReference>
<dbReference type="Gene3D" id="3.40.50.1820">
    <property type="entry name" value="alpha/beta hydrolase"/>
    <property type="match status" value="1"/>
</dbReference>
<proteinExistence type="predicted"/>
<dbReference type="GO" id="GO:0016787">
    <property type="term" value="F:hydrolase activity"/>
    <property type="evidence" value="ECO:0007669"/>
    <property type="project" value="UniProtKB-KW"/>
</dbReference>
<dbReference type="AlphaFoldDB" id="A0A9D7SZV1"/>
<evidence type="ECO:0000313" key="2">
    <source>
        <dbReference type="Proteomes" id="UP000808337"/>
    </source>
</evidence>
<dbReference type="PANTHER" id="PTHR48098:SF6">
    <property type="entry name" value="FERRI-BACILLIBACTIN ESTERASE BESA"/>
    <property type="match status" value="1"/>
</dbReference>
<dbReference type="InterPro" id="IPR029058">
    <property type="entry name" value="AB_hydrolase_fold"/>
</dbReference>
<organism evidence="1 2">
    <name type="scientific">Candidatus Opimibacter skivensis</name>
    <dbReference type="NCBI Taxonomy" id="2982028"/>
    <lineage>
        <taxon>Bacteria</taxon>
        <taxon>Pseudomonadati</taxon>
        <taxon>Bacteroidota</taxon>
        <taxon>Saprospiria</taxon>
        <taxon>Saprospirales</taxon>
        <taxon>Saprospiraceae</taxon>
        <taxon>Candidatus Opimibacter</taxon>
    </lineage>
</organism>
<keyword evidence="1" id="KW-0378">Hydrolase</keyword>